<dbReference type="Proteomes" id="UP000247702">
    <property type="component" value="Unassembled WGS sequence"/>
</dbReference>
<accession>A0A2Z6RZV8</accession>
<dbReference type="InterPro" id="IPR036691">
    <property type="entry name" value="Endo/exonu/phosph_ase_sf"/>
</dbReference>
<sequence length="942" mass="107817">MAEVRDRITALELNDKCMTRIEQHISLLPPPDIPAINQPLDMLIDVLAISDPTVTLVSSQPAAPPVQTPLNPLPPGFIPSRPVRAPISVPVDIPNIFSSSSISHEVPSPTQTRDEIQAINVKHLAIENKLDMLANSISGFIRSITSFFSFTDSASAADNNFNYDSFVQNPPNPVDIEDLLLQDSLFSSNSLSPPLFNSFTISSFNINGLKMHPHNKIELLNNFFSLKKISFGGVVDTHLHPKQMHFLAKRLSNYTIFSSILDTSQHVRSFGGVSLFIENSLASHVHTYISLSSRLLSIDLYFKGNVKLRIFVVYIPLTSDQALRNDTIDLLIQALFDARRLGFHHAVCGNFNMHLNHFYPIFFNQPQIASKRIHHLFNFLLSNGYVDYTLVNSFVSLGTFHRADIVSRIDYVWSCPLLKRFLFTSVIFDVHDTNFSDHNPVTTYYDRSFLFSFIKMARARQLQQHSHHIFSFDSVNSSQWDDFSAHIDKLCYISPIFLPLGMLIAYLKTLLQYYRFLNRILHSIQLLRKYPHTFSSSHDRKWSHYVTRLNTIFSLYKSIFSVVPVLPLTLSSCQNDNFSQLFATLSHALKSLRGLYLLKEKEFQDSSIKAHINTRDQNFDTDISSFINSALSRSCHRIVLDRVFIDHPTAPQLLTDLKNISNAVVNHFQNAVSINSTSPSHVSALPAKWRSEYSPMDAVTPDIYESHLSPPSLEEWISTVSSMPNGKAPGPSMITYEMLKHLGHTANSLLLILIHKCFASADIPDFWRQAIVFPIPKPHEWRCQLKNTRPIMLLEVIWKSFVKLFYNRLSSILATQGPQKLHIKVTGKVGTDRYYIKWTESFQKNPIFPNVKYFLPDNDYDSDDFDFLEYDLVEKNNTRIGSFKCGKEIRLDQNLEIKILQCTDKTTLSLEVKCENFTTREWQRATGKNIRFIPKWYLTSFK</sequence>
<evidence type="ECO:0000313" key="2">
    <source>
        <dbReference type="Proteomes" id="UP000247702"/>
    </source>
</evidence>
<dbReference type="SUPFAM" id="SSF56219">
    <property type="entry name" value="DNase I-like"/>
    <property type="match status" value="1"/>
</dbReference>
<dbReference type="EMBL" id="BEXD01002201">
    <property type="protein sequence ID" value="GBB97368.1"/>
    <property type="molecule type" value="Genomic_DNA"/>
</dbReference>
<dbReference type="Gene3D" id="3.60.10.10">
    <property type="entry name" value="Endonuclease/exonuclease/phosphatase"/>
    <property type="match status" value="1"/>
</dbReference>
<evidence type="ECO:0008006" key="3">
    <source>
        <dbReference type="Google" id="ProtNLM"/>
    </source>
</evidence>
<name>A0A2Z6RZV8_9GLOM</name>
<keyword evidence="2" id="KW-1185">Reference proteome</keyword>
<organism evidence="1 2">
    <name type="scientific">Rhizophagus clarus</name>
    <dbReference type="NCBI Taxonomy" id="94130"/>
    <lineage>
        <taxon>Eukaryota</taxon>
        <taxon>Fungi</taxon>
        <taxon>Fungi incertae sedis</taxon>
        <taxon>Mucoromycota</taxon>
        <taxon>Glomeromycotina</taxon>
        <taxon>Glomeromycetes</taxon>
        <taxon>Glomerales</taxon>
        <taxon>Glomeraceae</taxon>
        <taxon>Rhizophagus</taxon>
    </lineage>
</organism>
<dbReference type="PANTHER" id="PTHR19446">
    <property type="entry name" value="REVERSE TRANSCRIPTASES"/>
    <property type="match status" value="1"/>
</dbReference>
<comment type="caution">
    <text evidence="1">The sequence shown here is derived from an EMBL/GenBank/DDBJ whole genome shotgun (WGS) entry which is preliminary data.</text>
</comment>
<proteinExistence type="predicted"/>
<gene>
    <name evidence="1" type="ORF">RclHR1_02980007</name>
</gene>
<reference evidence="1 2" key="1">
    <citation type="submission" date="2017-11" db="EMBL/GenBank/DDBJ databases">
        <title>The genome of Rhizophagus clarus HR1 reveals common genetic basis of auxotrophy among arbuscular mycorrhizal fungi.</title>
        <authorList>
            <person name="Kobayashi Y."/>
        </authorList>
    </citation>
    <scope>NUCLEOTIDE SEQUENCE [LARGE SCALE GENOMIC DNA]</scope>
    <source>
        <strain evidence="1 2">HR1</strain>
    </source>
</reference>
<dbReference type="AlphaFoldDB" id="A0A2Z6RZV8"/>
<evidence type="ECO:0000313" key="1">
    <source>
        <dbReference type="EMBL" id="GBB97368.1"/>
    </source>
</evidence>
<protein>
    <recommendedName>
        <fullName evidence="3">Endonuclease/exonuclease/phosphatase domain-containing protein</fullName>
    </recommendedName>
</protein>